<proteinExistence type="predicted"/>
<protein>
    <recommendedName>
        <fullName evidence="3">MalT-like TPR region domain-containing protein</fullName>
    </recommendedName>
</protein>
<gene>
    <name evidence="1" type="ORF">Rhe02_24170</name>
</gene>
<comment type="caution">
    <text evidence="1">The sequence shown here is derived from an EMBL/GenBank/DDBJ whole genome shotgun (WGS) entry which is preliminary data.</text>
</comment>
<name>A0A8J3Q5R8_9ACTN</name>
<dbReference type="Proteomes" id="UP000612899">
    <property type="component" value="Unassembled WGS sequence"/>
</dbReference>
<evidence type="ECO:0000313" key="2">
    <source>
        <dbReference type="Proteomes" id="UP000612899"/>
    </source>
</evidence>
<dbReference type="InterPro" id="IPR011990">
    <property type="entry name" value="TPR-like_helical_dom_sf"/>
</dbReference>
<dbReference type="Gene3D" id="1.25.40.10">
    <property type="entry name" value="Tetratricopeptide repeat domain"/>
    <property type="match status" value="1"/>
</dbReference>
<dbReference type="RefSeq" id="WP_203908235.1">
    <property type="nucleotide sequence ID" value="NZ_BONY01000012.1"/>
</dbReference>
<accession>A0A8J3Q5R8</accession>
<dbReference type="AlphaFoldDB" id="A0A8J3Q5R8"/>
<keyword evidence="2" id="KW-1185">Reference proteome</keyword>
<organism evidence="1 2">
    <name type="scientific">Rhizocola hellebori</name>
    <dbReference type="NCBI Taxonomy" id="1392758"/>
    <lineage>
        <taxon>Bacteria</taxon>
        <taxon>Bacillati</taxon>
        <taxon>Actinomycetota</taxon>
        <taxon>Actinomycetes</taxon>
        <taxon>Micromonosporales</taxon>
        <taxon>Micromonosporaceae</taxon>
        <taxon>Rhizocola</taxon>
    </lineage>
</organism>
<evidence type="ECO:0000313" key="1">
    <source>
        <dbReference type="EMBL" id="GIH04350.1"/>
    </source>
</evidence>
<evidence type="ECO:0008006" key="3">
    <source>
        <dbReference type="Google" id="ProtNLM"/>
    </source>
</evidence>
<dbReference type="EMBL" id="BONY01000012">
    <property type="protein sequence ID" value="GIH04350.1"/>
    <property type="molecule type" value="Genomic_DNA"/>
</dbReference>
<sequence length="256" mass="27841">MRGVPVKPHIESFLGRRVSPALRSSRDNQSGRNLRRAAASLIAIAGICAYDAEQHQVADGHFSKALHLAKTSGDVPLSGYVTALMANQALCLGKNETTILLVESALRCGERFLSAALQADLYSMQAKAHAQLGAYADCRQQMRIAERCVELINPADEPSETSYVHPGLMELKSAESLLKIGELDAAHAFAEASIRLGPADDPRGRFYSHAILAIVLGEQRKVEEGCPDNFARHGLSSCTGPARPFDQDFPSLWRQF</sequence>
<reference evidence="1" key="1">
    <citation type="submission" date="2021-01" db="EMBL/GenBank/DDBJ databases">
        <title>Whole genome shotgun sequence of Rhizocola hellebori NBRC 109834.</title>
        <authorList>
            <person name="Komaki H."/>
            <person name="Tamura T."/>
        </authorList>
    </citation>
    <scope>NUCLEOTIDE SEQUENCE</scope>
    <source>
        <strain evidence="1">NBRC 109834</strain>
    </source>
</reference>
<dbReference type="SUPFAM" id="SSF48452">
    <property type="entry name" value="TPR-like"/>
    <property type="match status" value="1"/>
</dbReference>